<keyword evidence="6" id="KW-0472">Membrane</keyword>
<feature type="disulfide bond" evidence="4">
    <location>
        <begin position="444"/>
        <end position="626"/>
    </location>
</feature>
<proteinExistence type="predicted"/>
<evidence type="ECO:0000259" key="8">
    <source>
        <dbReference type="PROSITE" id="PS51132"/>
    </source>
</evidence>
<dbReference type="InterPro" id="IPR003112">
    <property type="entry name" value="Olfac-like_dom"/>
</dbReference>
<dbReference type="PRINTS" id="PR00360">
    <property type="entry name" value="C2DOMAIN"/>
</dbReference>
<reference evidence="9" key="2">
    <citation type="submission" date="2021-03" db="UniProtKB">
        <authorList>
            <consortium name="Ensembl"/>
        </authorList>
    </citation>
    <scope>IDENTIFICATION</scope>
</reference>
<dbReference type="Pfam" id="PF00168">
    <property type="entry name" value="C2"/>
    <property type="match status" value="1"/>
</dbReference>
<dbReference type="SMART" id="SM00239">
    <property type="entry name" value="C2"/>
    <property type="match status" value="1"/>
</dbReference>
<evidence type="ECO:0000256" key="2">
    <source>
        <dbReference type="ARBA" id="ARBA00022525"/>
    </source>
</evidence>
<dbReference type="PRINTS" id="PR00399">
    <property type="entry name" value="SYNAPTOTAGMN"/>
</dbReference>
<dbReference type="InParanoid" id="A0A803KAC8"/>
<feature type="coiled-coil region" evidence="5">
    <location>
        <begin position="374"/>
        <end position="446"/>
    </location>
</feature>
<dbReference type="GO" id="GO:0005576">
    <property type="term" value="C:extracellular region"/>
    <property type="evidence" value="ECO:0007669"/>
    <property type="project" value="UniProtKB-SubCell"/>
</dbReference>
<keyword evidence="3" id="KW-0677">Repeat</keyword>
<evidence type="ECO:0000256" key="5">
    <source>
        <dbReference type="SAM" id="Coils"/>
    </source>
</evidence>
<dbReference type="Ensembl" id="ENSXETT00000113538">
    <property type="protein sequence ID" value="ENSXETP00000117202"/>
    <property type="gene ID" value="ENSXETG00000034334"/>
</dbReference>
<evidence type="ECO:0000256" key="6">
    <source>
        <dbReference type="SAM" id="Phobius"/>
    </source>
</evidence>
<dbReference type="Gene3D" id="2.60.40.150">
    <property type="entry name" value="C2 domain"/>
    <property type="match status" value="1"/>
</dbReference>
<evidence type="ECO:0000256" key="3">
    <source>
        <dbReference type="ARBA" id="ARBA00022737"/>
    </source>
</evidence>
<name>A0A803KAC8_XENTR</name>
<sequence>MPGDREQELCLKAVRLLAELCYSGIVEDESCLDFIYYLRDRARPRLSDSDVSVSLLSLLVTACGLALFGVSLFVSWKLCWIPWREHGLKGITEHEQLNYTDSDTNERDYSDNYLGQPSLFPESSMKISHTSPDIQLEAKTSTKENCVHNVRMHRQITEPTSSARHNSIRRQLNLSNPDFNIQQFQKQEQLTGIGRIKPELYKQKSVETDDGRRNNSKSCGKLNFIIKYDCDLEKLIVKIHKAVNLPAKDFSGTSDPYVKIYLLPDRKTKHQTKVHRKTLNPVFDEVFLFPVPYNDLPTRKLHFSVYDFDRFSRHDVIGQVIVDNFLDLADFPRESNIWRDIEHVTNDRLYKCEQVLHHYDYELKGLSYRLISRLEELSRYRADVKSEMENLLGRIERAEWDIDYLETASPSNTCVEMDERLVKTQLENAEEEKRKIMQKLNTSCATMLAKIKSQKMVKRSGGAVGSWMRNAGNSSEGIYFFSGSNGDTFLEFTNMEDFTNIDSMEKAKNVSLPYPWQGTGQAVHNNFMFFHRNGTLNEIVKYDLRGENVTGILELAGAGSIPPYQLSPFTFIDLGFDEHGLWSMHGDAGNGGNIVLTKIDYRTMVMEQSWNTSCQSANAEAAFVLCGTLYVVYNTASGGRSHIDCIYDTSGIITENKMSTLYFLRRYSSHASIKHNPIEKALYAWDEGYQTVYKFDTRAKYEHP</sequence>
<dbReference type="InterPro" id="IPR035892">
    <property type="entry name" value="C2_domain_sf"/>
</dbReference>
<feature type="transmembrane region" description="Helical" evidence="6">
    <location>
        <begin position="51"/>
        <end position="76"/>
    </location>
</feature>
<evidence type="ECO:0000256" key="1">
    <source>
        <dbReference type="ARBA" id="ARBA00004613"/>
    </source>
</evidence>
<evidence type="ECO:0000259" key="7">
    <source>
        <dbReference type="PROSITE" id="PS50004"/>
    </source>
</evidence>
<dbReference type="FunFam" id="2.60.40.150:FF:000011">
    <property type="entry name" value="Synaptotagmin 6"/>
    <property type="match status" value="1"/>
</dbReference>
<keyword evidence="2" id="KW-0964">Secreted</keyword>
<dbReference type="SMART" id="SM00284">
    <property type="entry name" value="OLF"/>
    <property type="match status" value="1"/>
</dbReference>
<dbReference type="SUPFAM" id="SSF49562">
    <property type="entry name" value="C2 domain (Calcium/lipid-binding domain, CaLB)"/>
    <property type="match status" value="1"/>
</dbReference>
<dbReference type="InterPro" id="IPR000008">
    <property type="entry name" value="C2_dom"/>
</dbReference>
<dbReference type="Bgee" id="ENSXETG00000034334">
    <property type="expression patterns" value="Expressed in brain and 3 other cell types or tissues"/>
</dbReference>
<dbReference type="GeneTree" id="ENSGT00940000155948"/>
<feature type="domain" description="C2" evidence="7">
    <location>
        <begin position="218"/>
        <end position="339"/>
    </location>
</feature>
<evidence type="ECO:0000256" key="4">
    <source>
        <dbReference type="PROSITE-ProRule" id="PRU00446"/>
    </source>
</evidence>
<keyword evidence="4" id="KW-1015">Disulfide bond</keyword>
<dbReference type="FunCoup" id="A0A803KAC8">
    <property type="interactions" value="161"/>
</dbReference>
<dbReference type="InterPro" id="IPR001565">
    <property type="entry name" value="Synaptotagmin"/>
</dbReference>
<evidence type="ECO:0000313" key="9">
    <source>
        <dbReference type="Ensembl" id="ENSXETP00000117202"/>
    </source>
</evidence>
<protein>
    <submittedName>
        <fullName evidence="9">Synaptotagmin 9</fullName>
    </submittedName>
</protein>
<dbReference type="Pfam" id="PF02191">
    <property type="entry name" value="OLF"/>
    <property type="match status" value="1"/>
</dbReference>
<dbReference type="AlphaFoldDB" id="A0A803KAC8"/>
<reference evidence="9" key="1">
    <citation type="journal article" date="2010" name="Science">
        <title>The genome of the Western clawed frog Xenopus tropicalis.</title>
        <authorList>
            <person name="Hellsten U."/>
            <person name="Harland R.M."/>
            <person name="Gilchrist M.J."/>
            <person name="Hendrix D."/>
            <person name="Jurka J."/>
            <person name="Kapitonov V."/>
            <person name="Ovcharenko I."/>
            <person name="Putnam N.H."/>
            <person name="Shu S."/>
            <person name="Taher L."/>
            <person name="Blitz I.L."/>
            <person name="Blumberg B."/>
            <person name="Dichmann D.S."/>
            <person name="Dubchak I."/>
            <person name="Amaya E."/>
            <person name="Detter J.C."/>
            <person name="Fletcher R."/>
            <person name="Gerhard D.S."/>
            <person name="Goodstein D."/>
            <person name="Graves T."/>
            <person name="Grigoriev I.V."/>
            <person name="Grimwood J."/>
            <person name="Kawashima T."/>
            <person name="Lindquist E."/>
            <person name="Lucas S.M."/>
            <person name="Mead P.E."/>
            <person name="Mitros T."/>
            <person name="Ogino H."/>
            <person name="Ohta Y."/>
            <person name="Poliakov A.V."/>
            <person name="Pollet N."/>
            <person name="Robert J."/>
            <person name="Salamov A."/>
            <person name="Sater A.K."/>
            <person name="Schmutz J."/>
            <person name="Terry A."/>
            <person name="Vize P.D."/>
            <person name="Warren W.C."/>
            <person name="Wells D."/>
            <person name="Wills A."/>
            <person name="Wilson R.K."/>
            <person name="Zimmerman L.B."/>
            <person name="Zorn A.M."/>
            <person name="Grainger R."/>
            <person name="Grammer T."/>
            <person name="Khokha M.K."/>
            <person name="Richardson P.M."/>
            <person name="Rokhsar D.S."/>
        </authorList>
    </citation>
    <scope>NUCLEOTIDE SEQUENCE [LARGE SCALE GENOMIC DNA]</scope>
    <source>
        <strain evidence="9">Nigerian</strain>
    </source>
</reference>
<dbReference type="PANTHER" id="PTHR23192:SF13">
    <property type="entry name" value="OLFACTOMEDIN-LIKE PROTEIN 1"/>
    <property type="match status" value="1"/>
</dbReference>
<dbReference type="PROSITE" id="PS50004">
    <property type="entry name" value="C2"/>
    <property type="match status" value="1"/>
</dbReference>
<dbReference type="GO" id="GO:0016020">
    <property type="term" value="C:membrane"/>
    <property type="evidence" value="ECO:0007669"/>
    <property type="project" value="InterPro"/>
</dbReference>
<gene>
    <name evidence="9" type="primary">syt9</name>
</gene>
<keyword evidence="6" id="KW-0812">Transmembrane</keyword>
<comment type="subcellular location">
    <subcellularLocation>
        <location evidence="1">Secreted</location>
    </subcellularLocation>
</comment>
<accession>A0A803KAC8</accession>
<dbReference type="PROSITE" id="PS51132">
    <property type="entry name" value="OLF"/>
    <property type="match status" value="1"/>
</dbReference>
<feature type="domain" description="Olfactomedin-like" evidence="8">
    <location>
        <begin position="443"/>
        <end position="699"/>
    </location>
</feature>
<keyword evidence="5" id="KW-0175">Coiled coil</keyword>
<dbReference type="InterPro" id="IPR050605">
    <property type="entry name" value="Olfactomedin-like_domain"/>
</dbReference>
<dbReference type="PANTHER" id="PTHR23192">
    <property type="entry name" value="OLFACTOMEDIN-RELATED"/>
    <property type="match status" value="1"/>
</dbReference>
<organism evidence="9">
    <name type="scientific">Xenopus tropicalis</name>
    <name type="common">Western clawed frog</name>
    <name type="synonym">Silurana tropicalis</name>
    <dbReference type="NCBI Taxonomy" id="8364"/>
    <lineage>
        <taxon>Eukaryota</taxon>
        <taxon>Metazoa</taxon>
        <taxon>Chordata</taxon>
        <taxon>Craniata</taxon>
        <taxon>Vertebrata</taxon>
        <taxon>Euteleostomi</taxon>
        <taxon>Amphibia</taxon>
        <taxon>Batrachia</taxon>
        <taxon>Anura</taxon>
        <taxon>Pipoidea</taxon>
        <taxon>Pipidae</taxon>
        <taxon>Xenopodinae</taxon>
        <taxon>Xenopus</taxon>
        <taxon>Silurana</taxon>
    </lineage>
</organism>
<keyword evidence="6" id="KW-1133">Transmembrane helix</keyword>